<keyword evidence="2" id="KW-0479">Metal-binding</keyword>
<dbReference type="OrthoDB" id="8173637at2"/>
<keyword evidence="1" id="KW-0349">Heme</keyword>
<keyword evidence="7" id="KW-1185">Reference proteome</keyword>
<proteinExistence type="inferred from homology"/>
<organism evidence="6 7">
    <name type="scientific">Trinickia dabaoshanensis</name>
    <dbReference type="NCBI Taxonomy" id="564714"/>
    <lineage>
        <taxon>Bacteria</taxon>
        <taxon>Pseudomonadati</taxon>
        <taxon>Pseudomonadota</taxon>
        <taxon>Betaproteobacteria</taxon>
        <taxon>Burkholderiales</taxon>
        <taxon>Burkholderiaceae</taxon>
        <taxon>Trinickia</taxon>
    </lineage>
</organism>
<evidence type="ECO:0000256" key="2">
    <source>
        <dbReference type="ARBA" id="ARBA00022723"/>
    </source>
</evidence>
<dbReference type="InterPro" id="IPR036400">
    <property type="entry name" value="Cyt_B5-like_heme/steroid_sf"/>
</dbReference>
<sequence>MMRTLFTAATVIFWLAVGTFWVADRWIAKDTVEHDLTAADGTWTLAQIAGHDRPEDCWMAIDGAVFDLTSYLPRHPSNPAIVLPWCGKDATQAYHTKTKGRPHSSYADRLLSELRIGTLKRP</sequence>
<name>A0A2N7W3G7_9BURK</name>
<evidence type="ECO:0000313" key="7">
    <source>
        <dbReference type="Proteomes" id="UP000235616"/>
    </source>
</evidence>
<comment type="similarity">
    <text evidence="4">Belongs to the cytochrome b5 family.</text>
</comment>
<dbReference type="InterPro" id="IPR050668">
    <property type="entry name" value="Cytochrome_b5"/>
</dbReference>
<feature type="domain" description="Cytochrome b5 heme-binding" evidence="5">
    <location>
        <begin position="40"/>
        <end position="120"/>
    </location>
</feature>
<dbReference type="EMBL" id="PNYA01000001">
    <property type="protein sequence ID" value="PMS23944.1"/>
    <property type="molecule type" value="Genomic_DNA"/>
</dbReference>
<evidence type="ECO:0000313" key="6">
    <source>
        <dbReference type="EMBL" id="PMS23944.1"/>
    </source>
</evidence>
<dbReference type="SMART" id="SM01117">
    <property type="entry name" value="Cyt-b5"/>
    <property type="match status" value="1"/>
</dbReference>
<keyword evidence="3" id="KW-0408">Iron</keyword>
<accession>A0A2N7W3G7</accession>
<dbReference type="AlphaFoldDB" id="A0A2N7W3G7"/>
<evidence type="ECO:0000259" key="5">
    <source>
        <dbReference type="PROSITE" id="PS50255"/>
    </source>
</evidence>
<protein>
    <submittedName>
        <fullName evidence="6">Cytochrome B5</fullName>
    </submittedName>
</protein>
<dbReference type="GO" id="GO:0016020">
    <property type="term" value="C:membrane"/>
    <property type="evidence" value="ECO:0007669"/>
    <property type="project" value="TreeGrafter"/>
</dbReference>
<dbReference type="SUPFAM" id="SSF55856">
    <property type="entry name" value="Cytochrome b5-like heme/steroid binding domain"/>
    <property type="match status" value="1"/>
</dbReference>
<dbReference type="InterPro" id="IPR001199">
    <property type="entry name" value="Cyt_B5-like_heme/steroid-bd"/>
</dbReference>
<dbReference type="PROSITE" id="PS50255">
    <property type="entry name" value="CYTOCHROME_B5_2"/>
    <property type="match status" value="1"/>
</dbReference>
<evidence type="ECO:0000256" key="1">
    <source>
        <dbReference type="ARBA" id="ARBA00022617"/>
    </source>
</evidence>
<evidence type="ECO:0000256" key="4">
    <source>
        <dbReference type="ARBA" id="ARBA00038168"/>
    </source>
</evidence>
<dbReference type="PANTHER" id="PTHR19359:SF95">
    <property type="entry name" value="CYTOCHROME B5 TYPE B"/>
    <property type="match status" value="1"/>
</dbReference>
<reference evidence="6 7" key="1">
    <citation type="submission" date="2018-01" db="EMBL/GenBank/DDBJ databases">
        <title>Whole genome analyses suggest that Burkholderia sensu lato contains two further novel genera in the rhizoxinica-symbiotica group Mycetohabitans gen. nov., and Trinickia gen. nov.: implications for the evolution of diazotrophy and nodulation in the Burkholderiaceae.</title>
        <authorList>
            <person name="Estrada-de los Santos P."/>
            <person name="Palmer M."/>
            <person name="Chavez-Ramirez B."/>
            <person name="Beukes C."/>
            <person name="Steenkamp E.T."/>
            <person name="Hirsch A.M."/>
            <person name="Manyaka P."/>
            <person name="Maluk M."/>
            <person name="Lafos M."/>
            <person name="Crook M."/>
            <person name="Gross E."/>
            <person name="Simon M.F."/>
            <person name="Bueno dos Reis Junior F."/>
            <person name="Poole P.S."/>
            <person name="Venter S.N."/>
            <person name="James E.K."/>
        </authorList>
    </citation>
    <scope>NUCLEOTIDE SEQUENCE [LARGE SCALE GENOMIC DNA]</scope>
    <source>
        <strain evidence="6 7">GIMN1.004</strain>
    </source>
</reference>
<gene>
    <name evidence="6" type="ORF">C0Z18_01985</name>
</gene>
<dbReference type="Proteomes" id="UP000235616">
    <property type="component" value="Unassembled WGS sequence"/>
</dbReference>
<dbReference type="PANTHER" id="PTHR19359">
    <property type="entry name" value="CYTOCHROME B5"/>
    <property type="match status" value="1"/>
</dbReference>
<dbReference type="Gene3D" id="3.10.120.10">
    <property type="entry name" value="Cytochrome b5-like heme/steroid binding domain"/>
    <property type="match status" value="1"/>
</dbReference>
<evidence type="ECO:0000256" key="3">
    <source>
        <dbReference type="ARBA" id="ARBA00023004"/>
    </source>
</evidence>
<dbReference type="GO" id="GO:0046872">
    <property type="term" value="F:metal ion binding"/>
    <property type="evidence" value="ECO:0007669"/>
    <property type="project" value="UniProtKB-KW"/>
</dbReference>
<dbReference type="Pfam" id="PF00173">
    <property type="entry name" value="Cyt-b5"/>
    <property type="match status" value="1"/>
</dbReference>
<dbReference type="RefSeq" id="WP_102643652.1">
    <property type="nucleotide sequence ID" value="NZ_PNYA01000001.1"/>
</dbReference>
<dbReference type="GO" id="GO:0020037">
    <property type="term" value="F:heme binding"/>
    <property type="evidence" value="ECO:0007669"/>
    <property type="project" value="TreeGrafter"/>
</dbReference>
<comment type="caution">
    <text evidence="6">The sequence shown here is derived from an EMBL/GenBank/DDBJ whole genome shotgun (WGS) entry which is preliminary data.</text>
</comment>